<evidence type="ECO:0000313" key="4">
    <source>
        <dbReference type="Proteomes" id="UP000714380"/>
    </source>
</evidence>
<sequence>YWGRYFEKAGHEVLLIPAQHVTPFVRGNKNDKNDALAIYEASLRPNIRFVPVKAEYQQDIQCLHRMRERLVANRTSLCNQLRGLLADYGHIFPVGINAIIKGVREIIRDSSLSGSLLSELESSIVEYDYQTKRIDKINKVLKSHSDKNPHSQRLMQIPGIGAHIATAITSTVGKAEVFKNARDFAAWTGLTPRQSASGNKSVMGGITKRGDQYLRKLLVQAARHTVRWAVKESDSKLAKWINEIIVRRGLQKGVVAVAHKLARIIWCVLTREEGFKPV</sequence>
<organism evidence="3 4">
    <name type="scientific">Thalassolituus marinus</name>
    <dbReference type="NCBI Taxonomy" id="671053"/>
    <lineage>
        <taxon>Bacteria</taxon>
        <taxon>Pseudomonadati</taxon>
        <taxon>Pseudomonadota</taxon>
        <taxon>Gammaproteobacteria</taxon>
        <taxon>Oceanospirillales</taxon>
        <taxon>Oceanospirillaceae</taxon>
        <taxon>Thalassolituus</taxon>
    </lineage>
</organism>
<feature type="domain" description="Transposase IS116/IS110/IS902 C-terminal" evidence="2">
    <location>
        <begin position="152"/>
        <end position="232"/>
    </location>
</feature>
<dbReference type="PANTHER" id="PTHR33055:SF3">
    <property type="entry name" value="PUTATIVE TRANSPOSASE FOR IS117-RELATED"/>
    <property type="match status" value="1"/>
</dbReference>
<reference evidence="3 4" key="1">
    <citation type="submission" date="2020-12" db="EMBL/GenBank/DDBJ databases">
        <title>Novel Thalassolituus-related marine hydrocarbonoclastic bacteria mediated algae-derived hydrocarbons mineralization in twilight zone of the northern South China Sea.</title>
        <authorList>
            <person name="Dong C."/>
        </authorList>
    </citation>
    <scope>NUCLEOTIDE SEQUENCE [LARGE SCALE GENOMIC DNA]</scope>
    <source>
        <strain evidence="3 4">IMCC1826</strain>
    </source>
</reference>
<accession>A0ABS7ZRM0</accession>
<dbReference type="InterPro" id="IPR002525">
    <property type="entry name" value="Transp_IS110-like_N"/>
</dbReference>
<keyword evidence="4" id="KW-1185">Reference proteome</keyword>
<dbReference type="RefSeq" id="WP_225675356.1">
    <property type="nucleotide sequence ID" value="NZ_JAEDAH010000076.1"/>
</dbReference>
<comment type="caution">
    <text evidence="3">The sequence shown here is derived from an EMBL/GenBank/DDBJ whole genome shotgun (WGS) entry which is preliminary data.</text>
</comment>
<dbReference type="Pfam" id="PF01548">
    <property type="entry name" value="DEDD_Tnp_IS110"/>
    <property type="match status" value="1"/>
</dbReference>
<protein>
    <submittedName>
        <fullName evidence="3">IS110 family transposase</fullName>
    </submittedName>
</protein>
<dbReference type="Pfam" id="PF02371">
    <property type="entry name" value="Transposase_20"/>
    <property type="match status" value="1"/>
</dbReference>
<evidence type="ECO:0000313" key="3">
    <source>
        <dbReference type="EMBL" id="MCA6064408.1"/>
    </source>
</evidence>
<feature type="domain" description="Transposase IS110-like N-terminal" evidence="1">
    <location>
        <begin position="5"/>
        <end position="88"/>
    </location>
</feature>
<dbReference type="Proteomes" id="UP000714380">
    <property type="component" value="Unassembled WGS sequence"/>
</dbReference>
<feature type="non-terminal residue" evidence="3">
    <location>
        <position position="1"/>
    </location>
</feature>
<evidence type="ECO:0000259" key="1">
    <source>
        <dbReference type="Pfam" id="PF01548"/>
    </source>
</evidence>
<proteinExistence type="predicted"/>
<name>A0ABS7ZRM0_9GAMM</name>
<dbReference type="InterPro" id="IPR047650">
    <property type="entry name" value="Transpos_IS110"/>
</dbReference>
<dbReference type="PANTHER" id="PTHR33055">
    <property type="entry name" value="TRANSPOSASE FOR INSERTION SEQUENCE ELEMENT IS1111A"/>
    <property type="match status" value="1"/>
</dbReference>
<dbReference type="InterPro" id="IPR003346">
    <property type="entry name" value="Transposase_20"/>
</dbReference>
<dbReference type="EMBL" id="JAEDAH010000076">
    <property type="protein sequence ID" value="MCA6064408.1"/>
    <property type="molecule type" value="Genomic_DNA"/>
</dbReference>
<dbReference type="NCBIfam" id="NF033542">
    <property type="entry name" value="transpos_IS110"/>
    <property type="match status" value="1"/>
</dbReference>
<evidence type="ECO:0000259" key="2">
    <source>
        <dbReference type="Pfam" id="PF02371"/>
    </source>
</evidence>
<gene>
    <name evidence="3" type="ORF">I9W95_12400</name>
</gene>